<evidence type="ECO:0000259" key="2">
    <source>
        <dbReference type="Pfam" id="PF22322"/>
    </source>
</evidence>
<dbReference type="InterPro" id="IPR054246">
    <property type="entry name" value="DUF6973"/>
</dbReference>
<evidence type="ECO:0000313" key="3">
    <source>
        <dbReference type="EMBL" id="RFM29061.1"/>
    </source>
</evidence>
<organism evidence="3 4">
    <name type="scientific">Deminuibacter soli</name>
    <dbReference type="NCBI Taxonomy" id="2291815"/>
    <lineage>
        <taxon>Bacteria</taxon>
        <taxon>Pseudomonadati</taxon>
        <taxon>Bacteroidota</taxon>
        <taxon>Chitinophagia</taxon>
        <taxon>Chitinophagales</taxon>
        <taxon>Chitinophagaceae</taxon>
        <taxon>Deminuibacter</taxon>
    </lineage>
</organism>
<protein>
    <recommendedName>
        <fullName evidence="2">DUF6973 domain-containing protein</fullName>
    </recommendedName>
</protein>
<dbReference type="Proteomes" id="UP000261284">
    <property type="component" value="Unassembled WGS sequence"/>
</dbReference>
<reference evidence="3 4" key="1">
    <citation type="submission" date="2018-08" db="EMBL/GenBank/DDBJ databases">
        <title>Chitinophagaceae sp. K23C18032701, a novel bacterium isolated from forest soil.</title>
        <authorList>
            <person name="Wang C."/>
        </authorList>
    </citation>
    <scope>NUCLEOTIDE SEQUENCE [LARGE SCALE GENOMIC DNA]</scope>
    <source>
        <strain evidence="3 4">K23C18032701</strain>
    </source>
</reference>
<gene>
    <name evidence="3" type="ORF">DXN05_09900</name>
</gene>
<feature type="domain" description="DUF6973" evidence="2">
    <location>
        <begin position="63"/>
        <end position="158"/>
    </location>
</feature>
<dbReference type="RefSeq" id="WP_116847046.1">
    <property type="nucleotide sequence ID" value="NZ_QTJU01000002.1"/>
</dbReference>
<sequence length="209" mass="22711">MLPVPSWLRETWFAISHPIAANDIGSYKKGASNISTNAVRFSTRGVSAESESILKENKDKGNENKGNENKGSQINAVRHTLWQAAIASKYGAAVAKEAGDAHEDNPDAIKGQSFAQLLDKKFSSSEKADEAIDLSNNETGRNIGTDNKGAGMKDLAGKVLDTFAQIGLYTSYLDDQGNTRITVTKITPEQYKQLLDVIKTLDNTGRTIY</sequence>
<dbReference type="OrthoDB" id="1367325at2"/>
<comment type="caution">
    <text evidence="3">The sequence shown here is derived from an EMBL/GenBank/DDBJ whole genome shotgun (WGS) entry which is preliminary data.</text>
</comment>
<dbReference type="Pfam" id="PF22322">
    <property type="entry name" value="DUF6973"/>
    <property type="match status" value="1"/>
</dbReference>
<feature type="compositionally biased region" description="Basic and acidic residues" evidence="1">
    <location>
        <begin position="52"/>
        <end position="68"/>
    </location>
</feature>
<proteinExistence type="predicted"/>
<name>A0A3E1NMC7_9BACT</name>
<accession>A0A3E1NMC7</accession>
<keyword evidence="4" id="KW-1185">Reference proteome</keyword>
<evidence type="ECO:0000256" key="1">
    <source>
        <dbReference type="SAM" id="MobiDB-lite"/>
    </source>
</evidence>
<dbReference type="AlphaFoldDB" id="A0A3E1NMC7"/>
<dbReference type="EMBL" id="QTJU01000002">
    <property type="protein sequence ID" value="RFM29061.1"/>
    <property type="molecule type" value="Genomic_DNA"/>
</dbReference>
<feature type="region of interest" description="Disordered" evidence="1">
    <location>
        <begin position="49"/>
        <end position="74"/>
    </location>
</feature>
<evidence type="ECO:0000313" key="4">
    <source>
        <dbReference type="Proteomes" id="UP000261284"/>
    </source>
</evidence>